<reference evidence="3 4" key="1">
    <citation type="journal article" date="2013" name="BMC Genomics">
        <title>Reconstruction of the lipid metabolism for the microalga Monoraphidium neglectum from its genome sequence reveals characteristics suitable for biofuel production.</title>
        <authorList>
            <person name="Bogen C."/>
            <person name="Al-Dilaimi A."/>
            <person name="Albersmeier A."/>
            <person name="Wichmann J."/>
            <person name="Grundmann M."/>
            <person name="Rupp O."/>
            <person name="Lauersen K.J."/>
            <person name="Blifernez-Klassen O."/>
            <person name="Kalinowski J."/>
            <person name="Goesmann A."/>
            <person name="Mussgnug J.H."/>
            <person name="Kruse O."/>
        </authorList>
    </citation>
    <scope>NUCLEOTIDE SEQUENCE [LARGE SCALE GENOMIC DNA]</scope>
    <source>
        <strain evidence="3 4">SAG 48.87</strain>
    </source>
</reference>
<evidence type="ECO:0000313" key="3">
    <source>
        <dbReference type="EMBL" id="KIZ04837.1"/>
    </source>
</evidence>
<name>A0A0D2MWK1_9CHLO</name>
<keyword evidence="2" id="KW-0732">Signal</keyword>
<accession>A0A0D2MWK1</accession>
<feature type="compositionally biased region" description="Basic and acidic residues" evidence="1">
    <location>
        <begin position="161"/>
        <end position="171"/>
    </location>
</feature>
<dbReference type="OrthoDB" id="538615at2759"/>
<evidence type="ECO:0000256" key="2">
    <source>
        <dbReference type="SAM" id="SignalP"/>
    </source>
</evidence>
<evidence type="ECO:0000256" key="1">
    <source>
        <dbReference type="SAM" id="MobiDB-lite"/>
    </source>
</evidence>
<proteinExistence type="predicted"/>
<keyword evidence="4" id="KW-1185">Reference proteome</keyword>
<sequence length="693" mass="72744">MKLGRKAQACALLALICAQAAFANPIPQGLLKGLEFKGGASKGQTAGAVLGGKANLSCPAGYTLEQDKLGLPHCAKRTALDCPKGTFLNEASGTCCPPENLCFPSLAGVCPHGTIVKTNCTAKVKIGNGLPTAKSVTSEIVQANKVNDPTYSTKLQASLAKKPESGAKPADEEVEAEALSGHGRKLASIGGSILTTLANPAVTVNAERFQPIVVLPKPILSFGVPASAAGGFPQDPVKFTRPRPPIVVLPRPPLEFIPPNINVKAPDVQIPTRDIVVPILPVPPVTFIPPASLSTNAGGLNIARKYAVIDASRLGPRTSFEVNLPSPLDVGDFYPPVQVEVKPPGQTVIDLSSFGPRDSTVVTLPNWNITLPDPVKVIPEPGHVRVVNLAGAQTGPVYEFNIPNLPERNKININLPKVNFTGVTLPGSRDKDLVIVNLKNPDMPPRHMIKVTVDASKAGIANLPLPYKLKASGPNTTNINAVTLPPINFPDRIGNIVTIDARHNTTGPKLEVKGLPDIQVVSVTLPNPPKFGRDVNLTLPNIDLQHFVPAGIKPGDDGGLNLTTTVIEAKLPSFNVIPALNKPFIKPGNFSISTKGDGAGKGAWGLSVSVEDVMFGKPTPVAPIKIGGPIKSDSALGIIRDAVVSYIDNESGQFCHNTCCPACKPRPVKTEFAPLVVKAAEPQAPVPAEKPEA</sequence>
<feature type="signal peptide" evidence="2">
    <location>
        <begin position="1"/>
        <end position="23"/>
    </location>
</feature>
<dbReference type="GeneID" id="25735997"/>
<feature type="chain" id="PRO_5002265074" evidence="2">
    <location>
        <begin position="24"/>
        <end position="693"/>
    </location>
</feature>
<evidence type="ECO:0000313" key="4">
    <source>
        <dbReference type="Proteomes" id="UP000054498"/>
    </source>
</evidence>
<protein>
    <submittedName>
        <fullName evidence="3">Uncharacterized protein</fullName>
    </submittedName>
</protein>
<dbReference type="RefSeq" id="XP_013903856.1">
    <property type="nucleotide sequence ID" value="XM_014048402.1"/>
</dbReference>
<dbReference type="Proteomes" id="UP000054498">
    <property type="component" value="Unassembled WGS sequence"/>
</dbReference>
<dbReference type="AlphaFoldDB" id="A0A0D2MWK1"/>
<dbReference type="KEGG" id="mng:MNEG_3119"/>
<gene>
    <name evidence="3" type="ORF">MNEG_3119</name>
</gene>
<dbReference type="EMBL" id="KK100598">
    <property type="protein sequence ID" value="KIZ04837.1"/>
    <property type="molecule type" value="Genomic_DNA"/>
</dbReference>
<feature type="region of interest" description="Disordered" evidence="1">
    <location>
        <begin position="158"/>
        <end position="179"/>
    </location>
</feature>
<organism evidence="3 4">
    <name type="scientific">Monoraphidium neglectum</name>
    <dbReference type="NCBI Taxonomy" id="145388"/>
    <lineage>
        <taxon>Eukaryota</taxon>
        <taxon>Viridiplantae</taxon>
        <taxon>Chlorophyta</taxon>
        <taxon>core chlorophytes</taxon>
        <taxon>Chlorophyceae</taxon>
        <taxon>CS clade</taxon>
        <taxon>Sphaeropleales</taxon>
        <taxon>Selenastraceae</taxon>
        <taxon>Monoraphidium</taxon>
    </lineage>
</organism>